<sequence length="648" mass="74165">MDSIPSQCASHKTYSINSLEQSSSIQSESYIYEKKFIDFVDNDEYIKLFNHCINLGGDAARYSLKRVHLLSHHLGSDVTHEYLVPFLSSLQKTADISLLPSFCDSWFLLYKNVDEIETLLLIFKGFEFFLSHENPEIREKAIKVVMLIVDSSIKSKKNGMDSSLELVNSVLCPMIGSFVENDWFPSATSACYLIPKIYSYASEKSQNELRQAFQKLCDSETLTVKIAAAKNLKDVISLVEPEHAISMFWLVLKNMSIDNEEEIRMLAVDSCLVFAKQCTSEQNLNLNIPLLKAASEDTSWKVREFVGLNFIKVYETFDELVVKDNLFDSHVNLLCDNNDRVKASSIRSFSNWSGILSQELIESYVPILDNLTKKSNKDIRQSVCKTLALFAMKLKKKHVLTILRPTIQLLLTDESMEVRLRVVENIHLISDREEFYGMIGEKLIETIDTSIDNSIWRNRLVIAEQLTSFFSHFGATIFEQSFLNVLFRLLVDDVWKVRNAVLISLEKICNECGSIWAVKFILSELKTMYLTPRQSTYTKKNKIKSSIKIVIIQSLVAVAKSIDVENTIEHIIPLILNSLTDTIPNIRFVAVNSLANIFIIYKNEKPELFLQAKCALIKMCQDSDEDVKYFAKRALDTYERSFTDHLAM</sequence>
<dbReference type="RefSeq" id="XP_953138.1">
    <property type="nucleotide sequence ID" value="XM_948045.1"/>
</dbReference>
<feature type="repeat" description="HEAT" evidence="2">
    <location>
        <begin position="571"/>
        <end position="607"/>
    </location>
</feature>
<proteinExistence type="predicted"/>
<organism evidence="3 6">
    <name type="scientific">Theileria annulata</name>
    <dbReference type="NCBI Taxonomy" id="5874"/>
    <lineage>
        <taxon>Eukaryota</taxon>
        <taxon>Sar</taxon>
        <taxon>Alveolata</taxon>
        <taxon>Apicomplexa</taxon>
        <taxon>Aconoidasida</taxon>
        <taxon>Piroplasmida</taxon>
        <taxon>Theileriidae</taxon>
        <taxon>Theileria</taxon>
    </lineage>
</organism>
<dbReference type="Proteomes" id="UP000001950">
    <property type="component" value="Chromosome 4"/>
</dbReference>
<reference evidence="3 6" key="1">
    <citation type="journal article" date="2005" name="Science">
        <title>Genome of the host-cell transforming parasite Theileria annulata compared with T. parva.</title>
        <authorList>
            <person name="Pain A."/>
            <person name="Renauld H."/>
            <person name="Berriman M."/>
            <person name="Murphy L."/>
            <person name="Yeats C.A."/>
            <person name="Weir W."/>
            <person name="Kerhornou A."/>
            <person name="Aslett M."/>
            <person name="Bishop R."/>
            <person name="Bouchier C."/>
            <person name="Cochet M."/>
            <person name="Coulson R.M.R."/>
            <person name="Cronin A."/>
            <person name="de Villiers E.P."/>
            <person name="Fraser A."/>
            <person name="Fosker N."/>
            <person name="Gardner M."/>
            <person name="Goble A."/>
            <person name="Griffiths-Jones S."/>
            <person name="Harris D.E."/>
            <person name="Katzer F."/>
            <person name="Larke N."/>
            <person name="Lord A."/>
            <person name="Maser P."/>
            <person name="McKellar S."/>
            <person name="Mooney P."/>
            <person name="Morton F."/>
            <person name="Nene V."/>
            <person name="O'Neil S."/>
            <person name="Price C."/>
            <person name="Quail M.A."/>
            <person name="Rabbinowitsch E."/>
            <person name="Rawlings N.D."/>
            <person name="Rutter S."/>
            <person name="Saunders D."/>
            <person name="Seeger K."/>
            <person name="Shah T."/>
            <person name="Squares R."/>
            <person name="Squares S."/>
            <person name="Tivey A."/>
            <person name="Walker A.R."/>
            <person name="Woodward J."/>
            <person name="Dobbelaere D.A.E."/>
            <person name="Langsley G."/>
            <person name="Rajandream M.A."/>
            <person name="McKeever D."/>
            <person name="Shiels B."/>
            <person name="Tait A."/>
            <person name="Barrell B.G."/>
            <person name="Hall N."/>
        </authorList>
    </citation>
    <scope>NUCLEOTIDE SEQUENCE [LARGE SCALE GENOMIC DNA]</scope>
    <source>
        <strain evidence="6">Ankara</strain>
        <strain evidence="3">Ankara isolate clone C9</strain>
    </source>
</reference>
<dbReference type="EMBL" id="CR940353">
    <property type="protein sequence ID" value="CAI76513.1"/>
    <property type="molecule type" value="Genomic_DNA"/>
</dbReference>
<keyword evidence="1" id="KW-0677">Repeat</keyword>
<gene>
    <name evidence="3" type="ORF">TA08640</name>
    <name evidence="4" type="ORF">TAT_000341600</name>
    <name evidence="5" type="ORF">TAV_000341400</name>
</gene>
<dbReference type="OrthoDB" id="340346at2759"/>
<dbReference type="EMBL" id="UIVT01000004">
    <property type="protein sequence ID" value="SVP94410.1"/>
    <property type="molecule type" value="Genomic_DNA"/>
</dbReference>
<evidence type="ECO:0000313" key="5">
    <source>
        <dbReference type="EMBL" id="SVP95255.1"/>
    </source>
</evidence>
<accession>Q4U9J0</accession>
<dbReference type="EMBL" id="UIVS01000004">
    <property type="protein sequence ID" value="SVP95255.1"/>
    <property type="molecule type" value="Genomic_DNA"/>
</dbReference>
<dbReference type="AlphaFoldDB" id="Q4U9J0"/>
<dbReference type="Pfam" id="PF12755">
    <property type="entry name" value="Vac14_Fab1_bd"/>
    <property type="match status" value="1"/>
</dbReference>
<dbReference type="GeneID" id="3863161"/>
<dbReference type="InterPro" id="IPR021133">
    <property type="entry name" value="HEAT_type_2"/>
</dbReference>
<dbReference type="InterPro" id="IPR051023">
    <property type="entry name" value="PP2A_Regulatory_Subunit_A"/>
</dbReference>
<evidence type="ECO:0000313" key="4">
    <source>
        <dbReference type="EMBL" id="SVP94410.1"/>
    </source>
</evidence>
<dbReference type="eggNOG" id="KOG0211">
    <property type="taxonomic scope" value="Eukaryota"/>
</dbReference>
<dbReference type="PANTHER" id="PTHR10648">
    <property type="entry name" value="SERINE/THREONINE-PROTEIN PHOSPHATASE PP2A 65 KDA REGULATORY SUBUNIT"/>
    <property type="match status" value="1"/>
</dbReference>
<dbReference type="InterPro" id="IPR016024">
    <property type="entry name" value="ARM-type_fold"/>
</dbReference>
<dbReference type="InParanoid" id="Q4U9J0"/>
<name>Q4U9J0_THEAN</name>
<evidence type="ECO:0000313" key="3">
    <source>
        <dbReference type="EMBL" id="CAI76513.1"/>
    </source>
</evidence>
<dbReference type="PANTHER" id="PTHR10648:SF4">
    <property type="entry name" value="PROTEIN PHOSPHATASE 2 (FORMERLY 2A), REGULATORY SUBUNIT A, BETA ISOFORM-RELATED"/>
    <property type="match status" value="1"/>
</dbReference>
<dbReference type="GO" id="GO:0000159">
    <property type="term" value="C:protein phosphatase type 2A complex"/>
    <property type="evidence" value="ECO:0007669"/>
    <property type="project" value="TreeGrafter"/>
</dbReference>
<reference evidence="4" key="2">
    <citation type="submission" date="2018-07" db="EMBL/GenBank/DDBJ databases">
        <authorList>
            <person name="Quirk P.G."/>
            <person name="Krulwich T.A."/>
        </authorList>
    </citation>
    <scope>NUCLEOTIDE SEQUENCE</scope>
    <source>
        <strain evidence="4">Anand</strain>
    </source>
</reference>
<dbReference type="SUPFAM" id="SSF48371">
    <property type="entry name" value="ARM repeat"/>
    <property type="match status" value="1"/>
</dbReference>
<protein>
    <submittedName>
        <fullName evidence="3">Phosphorylase phosphatase, putative</fullName>
    </submittedName>
</protein>
<keyword evidence="6" id="KW-1185">Reference proteome</keyword>
<dbReference type="KEGG" id="tan:TA08640"/>
<dbReference type="Gene3D" id="1.25.10.10">
    <property type="entry name" value="Leucine-rich Repeat Variant"/>
    <property type="match status" value="1"/>
</dbReference>
<dbReference type="GO" id="GO:0005634">
    <property type="term" value="C:nucleus"/>
    <property type="evidence" value="ECO:0007669"/>
    <property type="project" value="TreeGrafter"/>
</dbReference>
<dbReference type="GO" id="GO:0005829">
    <property type="term" value="C:cytosol"/>
    <property type="evidence" value="ECO:0007669"/>
    <property type="project" value="TreeGrafter"/>
</dbReference>
<dbReference type="VEuPathDB" id="PiroplasmaDB:TA08640"/>
<evidence type="ECO:0000313" key="6">
    <source>
        <dbReference type="Proteomes" id="UP000001950"/>
    </source>
</evidence>
<evidence type="ECO:0000256" key="1">
    <source>
        <dbReference type="ARBA" id="ARBA00022737"/>
    </source>
</evidence>
<dbReference type="PROSITE" id="PS50077">
    <property type="entry name" value="HEAT_REPEAT"/>
    <property type="match status" value="1"/>
</dbReference>
<dbReference type="InterPro" id="IPR011989">
    <property type="entry name" value="ARM-like"/>
</dbReference>
<dbReference type="GO" id="GO:0019888">
    <property type="term" value="F:protein phosphatase regulator activity"/>
    <property type="evidence" value="ECO:0007669"/>
    <property type="project" value="TreeGrafter"/>
</dbReference>
<dbReference type="STRING" id="5874.Q4U9J0"/>
<dbReference type="OMA" id="HAISMFW"/>
<evidence type="ECO:0000256" key="2">
    <source>
        <dbReference type="PROSITE-ProRule" id="PRU00103"/>
    </source>
</evidence>